<evidence type="ECO:0000256" key="1">
    <source>
        <dbReference type="SAM" id="Coils"/>
    </source>
</evidence>
<proteinExistence type="predicted"/>
<sequence length="273" mass="30386">MLGKVSDMREDFNNLLAVLPEGIMTGTAALSPTKQAQVRGSAVVGSDGVVDKVVAAKETTQRLNKLEQQTDQIDFALTSTQKQLSSLASGSVKEEQRMAEVLETERQLEKRVEAVRTGVGEVKSSSVQLLAALEALEARVEREVKEVKQEVAKFEFKVGESAAHQETDKQEARVAKDDTRALHTDLQHLSSRVHHLTLKMAALEGHKLEQEVAIAQCRTKQLNLDLRLNSTIVRLTTVEQHHQGTITHPTTVQQQQQRSRDKKVDGMLWPWSD</sequence>
<organism evidence="3 4">
    <name type="scientific">Petrolisthes cinctipes</name>
    <name type="common">Flat porcelain crab</name>
    <dbReference type="NCBI Taxonomy" id="88211"/>
    <lineage>
        <taxon>Eukaryota</taxon>
        <taxon>Metazoa</taxon>
        <taxon>Ecdysozoa</taxon>
        <taxon>Arthropoda</taxon>
        <taxon>Crustacea</taxon>
        <taxon>Multicrustacea</taxon>
        <taxon>Malacostraca</taxon>
        <taxon>Eumalacostraca</taxon>
        <taxon>Eucarida</taxon>
        <taxon>Decapoda</taxon>
        <taxon>Pleocyemata</taxon>
        <taxon>Anomura</taxon>
        <taxon>Galatheoidea</taxon>
        <taxon>Porcellanidae</taxon>
        <taxon>Petrolisthes</taxon>
    </lineage>
</organism>
<keyword evidence="1" id="KW-0175">Coiled coil</keyword>
<keyword evidence="4" id="KW-1185">Reference proteome</keyword>
<evidence type="ECO:0000256" key="2">
    <source>
        <dbReference type="SAM" id="MobiDB-lite"/>
    </source>
</evidence>
<evidence type="ECO:0000313" key="3">
    <source>
        <dbReference type="EMBL" id="KAK3868194.1"/>
    </source>
</evidence>
<feature type="compositionally biased region" description="Polar residues" evidence="2">
    <location>
        <begin position="244"/>
        <end position="257"/>
    </location>
</feature>
<reference evidence="3" key="1">
    <citation type="submission" date="2023-10" db="EMBL/GenBank/DDBJ databases">
        <title>Genome assemblies of two species of porcelain crab, Petrolisthes cinctipes and Petrolisthes manimaculis (Anomura: Porcellanidae).</title>
        <authorList>
            <person name="Angst P."/>
        </authorList>
    </citation>
    <scope>NUCLEOTIDE SEQUENCE</scope>
    <source>
        <strain evidence="3">PB745_01</strain>
        <tissue evidence="3">Gill</tissue>
    </source>
</reference>
<dbReference type="AlphaFoldDB" id="A0AAE1KA54"/>
<protein>
    <submittedName>
        <fullName evidence="3">Uncharacterized protein</fullName>
    </submittedName>
</protein>
<comment type="caution">
    <text evidence="3">The sequence shown here is derived from an EMBL/GenBank/DDBJ whole genome shotgun (WGS) entry which is preliminary data.</text>
</comment>
<dbReference type="EMBL" id="JAWQEG010003066">
    <property type="protein sequence ID" value="KAK3868194.1"/>
    <property type="molecule type" value="Genomic_DNA"/>
</dbReference>
<gene>
    <name evidence="3" type="ORF">Pcinc_026414</name>
</gene>
<accession>A0AAE1KA54</accession>
<dbReference type="Proteomes" id="UP001286313">
    <property type="component" value="Unassembled WGS sequence"/>
</dbReference>
<name>A0AAE1KA54_PETCI</name>
<evidence type="ECO:0000313" key="4">
    <source>
        <dbReference type="Proteomes" id="UP001286313"/>
    </source>
</evidence>
<feature type="region of interest" description="Disordered" evidence="2">
    <location>
        <begin position="244"/>
        <end position="273"/>
    </location>
</feature>
<feature type="coiled-coil region" evidence="1">
    <location>
        <begin position="126"/>
        <end position="157"/>
    </location>
</feature>